<evidence type="ECO:0000256" key="1">
    <source>
        <dbReference type="SAM" id="Coils"/>
    </source>
</evidence>
<comment type="caution">
    <text evidence="3">The sequence shown here is derived from an EMBL/GenBank/DDBJ whole genome shotgun (WGS) entry which is preliminary data.</text>
</comment>
<keyword evidence="1" id="KW-0175">Coiled coil</keyword>
<reference evidence="3" key="1">
    <citation type="submission" date="2020-05" db="EMBL/GenBank/DDBJ databases">
        <title>Phylogenomic resolution of chytrid fungi.</title>
        <authorList>
            <person name="Stajich J.E."/>
            <person name="Amses K."/>
            <person name="Simmons R."/>
            <person name="Seto K."/>
            <person name="Myers J."/>
            <person name="Bonds A."/>
            <person name="Quandt C.A."/>
            <person name="Barry K."/>
            <person name="Liu P."/>
            <person name="Grigoriev I."/>
            <person name="Longcore J.E."/>
            <person name="James T.Y."/>
        </authorList>
    </citation>
    <scope>NUCLEOTIDE SEQUENCE</scope>
    <source>
        <strain evidence="3">JEL0513</strain>
    </source>
</reference>
<proteinExistence type="predicted"/>
<keyword evidence="4" id="KW-1185">Reference proteome</keyword>
<feature type="coiled-coil region" evidence="1">
    <location>
        <begin position="322"/>
        <end position="349"/>
    </location>
</feature>
<sequence length="501" mass="56836">MTKITQPEVKCEWRAVQSFRSWLQPDPKPQYPSMVLVQHSSHRKKTDEKTDVRLAPMDFDRRQKNIIERKQIIELIRHCAVTEDAKEKLAEMLEKVIAERDKLQGELHDISWTRSLALLTKDLNRETASDSAKVENVNSICENTFASPSNENPEMLVAKLLAESLRHQILQEPPTNETSNFSLSFTPRSSILSNRSSISSNGPQSSASSKSLKNRVTEIVNDEWSSNYIQPPTTSVNIEQITQKQKILTFDALIQTDEVVDSSNSQSQRKNLANATSLKGNETCASTNVASTAETVLEAKNSPINSQFHDDSNHRNSRDYNTQVLLRELKILKKQLSNLEITNALHQQTRARISTKQLEDQQQQKNGAILKFSDLDPKSIEHIEYLIPSDNSLLFTNDTSMIKSLSEVVRDVEAMSTNPIDETWQIVADDVLVRRQEIAAIINAEEERLQKKELLNRIVQICSDSDEAKTHPNNFLEESISQELDSVIFRMNGLKANSTEQ</sequence>
<evidence type="ECO:0000313" key="3">
    <source>
        <dbReference type="EMBL" id="KAJ3135560.1"/>
    </source>
</evidence>
<feature type="region of interest" description="Disordered" evidence="2">
    <location>
        <begin position="193"/>
        <end position="213"/>
    </location>
</feature>
<evidence type="ECO:0000256" key="2">
    <source>
        <dbReference type="SAM" id="MobiDB-lite"/>
    </source>
</evidence>
<dbReference type="EMBL" id="JADGJH010000161">
    <property type="protein sequence ID" value="KAJ3135560.1"/>
    <property type="molecule type" value="Genomic_DNA"/>
</dbReference>
<dbReference type="Proteomes" id="UP001211907">
    <property type="component" value="Unassembled WGS sequence"/>
</dbReference>
<name>A0AAD5T814_9FUNG</name>
<feature type="compositionally biased region" description="Low complexity" evidence="2">
    <location>
        <begin position="193"/>
        <end position="211"/>
    </location>
</feature>
<protein>
    <submittedName>
        <fullName evidence="3">Uncharacterized protein</fullName>
    </submittedName>
</protein>
<dbReference type="AlphaFoldDB" id="A0AAD5T814"/>
<accession>A0AAD5T814</accession>
<gene>
    <name evidence="3" type="ORF">HK100_002613</name>
</gene>
<evidence type="ECO:0000313" key="4">
    <source>
        <dbReference type="Proteomes" id="UP001211907"/>
    </source>
</evidence>
<organism evidence="3 4">
    <name type="scientific">Physocladia obscura</name>
    <dbReference type="NCBI Taxonomy" id="109957"/>
    <lineage>
        <taxon>Eukaryota</taxon>
        <taxon>Fungi</taxon>
        <taxon>Fungi incertae sedis</taxon>
        <taxon>Chytridiomycota</taxon>
        <taxon>Chytridiomycota incertae sedis</taxon>
        <taxon>Chytridiomycetes</taxon>
        <taxon>Chytridiales</taxon>
        <taxon>Chytriomycetaceae</taxon>
        <taxon>Physocladia</taxon>
    </lineage>
</organism>